<evidence type="ECO:0000256" key="2">
    <source>
        <dbReference type="ARBA" id="ARBA00012438"/>
    </source>
</evidence>
<name>A0ABD5PF44_9EURY</name>
<dbReference type="Pfam" id="PF00512">
    <property type="entry name" value="HisKA"/>
    <property type="match status" value="1"/>
</dbReference>
<proteinExistence type="predicted"/>
<keyword evidence="13" id="KW-1185">Reference proteome</keyword>
<dbReference type="SUPFAM" id="SSF55781">
    <property type="entry name" value="GAF domain-like"/>
    <property type="match status" value="1"/>
</dbReference>
<keyword evidence="4" id="KW-0808">Transferase</keyword>
<dbReference type="PROSITE" id="PS50110">
    <property type="entry name" value="RESPONSE_REGULATORY"/>
    <property type="match status" value="1"/>
</dbReference>
<dbReference type="Gene3D" id="1.10.287.130">
    <property type="match status" value="1"/>
</dbReference>
<dbReference type="RefSeq" id="WP_267621686.1">
    <property type="nucleotide sequence ID" value="NZ_JAODIW010000006.1"/>
</dbReference>
<dbReference type="SUPFAM" id="SSF55874">
    <property type="entry name" value="ATPase domain of HSP90 chaperone/DNA topoisomerase II/histidine kinase"/>
    <property type="match status" value="1"/>
</dbReference>
<evidence type="ECO:0000256" key="8">
    <source>
        <dbReference type="SAM" id="MobiDB-lite"/>
    </source>
</evidence>
<dbReference type="InterPro" id="IPR005467">
    <property type="entry name" value="His_kinase_dom"/>
</dbReference>
<dbReference type="SMART" id="SM00388">
    <property type="entry name" value="HisKA"/>
    <property type="match status" value="1"/>
</dbReference>
<dbReference type="InterPro" id="IPR003594">
    <property type="entry name" value="HATPase_dom"/>
</dbReference>
<dbReference type="EMBL" id="JBHSDS010000008">
    <property type="protein sequence ID" value="MFC4359510.1"/>
    <property type="molecule type" value="Genomic_DNA"/>
</dbReference>
<evidence type="ECO:0000256" key="7">
    <source>
        <dbReference type="PROSITE-ProRule" id="PRU00169"/>
    </source>
</evidence>
<dbReference type="PROSITE" id="PS50109">
    <property type="entry name" value="HIS_KIN"/>
    <property type="match status" value="1"/>
</dbReference>
<sequence length="797" mass="86488">MEPTIRVLVVDDDPQLAELTGLCLERHGDDVEAVVETTAADGFDRLDGVDCVVSDYDMPETNGLDFLAAVRERDPDLPFVLFTAKGSEEIASRAISAGVTDYLRKGSGGERYEMLANRVRNAVERHRAETELERTETRYRRLVEQELFGIYIVQDGRIEYANPGLAEILGHDQEALVGMEFARFIDDEDLSLVREQVRRRVEGEVDDIQYTFTITRYDGREVDVEVHGGVVDYGGEPAVMGALVEVSDRERRSRAIGALNRASRELMRAGSRESVASVAVSAVEDILHFEAAGVHLDHGAGALAPVATSETVSAEFDGDPETYREDCGDRRHRLVWNVFRSQERRTVGDDGPNDRRRGGVVAPLGDHGVLLAFGERSAEPDEATVELVDLLAANVEAALDRTAHEERLNELHAATRRLMTAPTREDVAEAAVDTARDVLGYEMNGVHLVDESGERLPPAAVSERSMTLLESAPTLSVDDSVAGEAFRRGEVRAYGDVREASQVANTETVIRRELVVPLGDQGVFIAGGTEPGSFEEAEVSLAKVFAANVEAALTRASREAAVRERETELRRQNERLEEFAGVVSHDLRNPLEVARGYTELARESADTEELAAVSRAHDRLATRVDELLALAREGAPVEAVETVDVGEVSREAWRRIGDTAGRCGEGDPDEPTLTVAEATPTVDADPERLRLLLENLLSNAVEHGGESVAVRVGPLGGESRGADESGSAETGFAVADDGPGVPAEEREAVFDYGHTTTQERGGNGFGLAVVRTVADAHGWDVRLVGSESGGARFEVVV</sequence>
<dbReference type="InterPro" id="IPR003661">
    <property type="entry name" value="HisK_dim/P_dom"/>
</dbReference>
<dbReference type="InterPro" id="IPR036890">
    <property type="entry name" value="HATPase_C_sf"/>
</dbReference>
<dbReference type="InterPro" id="IPR003018">
    <property type="entry name" value="GAF"/>
</dbReference>
<dbReference type="Gene3D" id="3.30.565.10">
    <property type="entry name" value="Histidine kinase-like ATPase, C-terminal domain"/>
    <property type="match status" value="1"/>
</dbReference>
<dbReference type="SUPFAM" id="SSF52172">
    <property type="entry name" value="CheY-like"/>
    <property type="match status" value="1"/>
</dbReference>
<evidence type="ECO:0000313" key="12">
    <source>
        <dbReference type="EMBL" id="MFC4359510.1"/>
    </source>
</evidence>
<dbReference type="InterPro" id="IPR035965">
    <property type="entry name" value="PAS-like_dom_sf"/>
</dbReference>
<dbReference type="InterPro" id="IPR013767">
    <property type="entry name" value="PAS_fold"/>
</dbReference>
<dbReference type="PANTHER" id="PTHR43711">
    <property type="entry name" value="TWO-COMPONENT HISTIDINE KINASE"/>
    <property type="match status" value="1"/>
</dbReference>
<dbReference type="Pfam" id="PF00989">
    <property type="entry name" value="PAS"/>
    <property type="match status" value="1"/>
</dbReference>
<keyword evidence="3 7" id="KW-0597">Phosphoprotein</keyword>
<dbReference type="InterPro" id="IPR050736">
    <property type="entry name" value="Sensor_HK_Regulatory"/>
</dbReference>
<dbReference type="Gene3D" id="3.40.50.2300">
    <property type="match status" value="1"/>
</dbReference>
<evidence type="ECO:0000259" key="9">
    <source>
        <dbReference type="PROSITE" id="PS50109"/>
    </source>
</evidence>
<dbReference type="Gene3D" id="3.30.450.20">
    <property type="entry name" value="PAS domain"/>
    <property type="match status" value="1"/>
</dbReference>
<feature type="modified residue" description="4-aspartylphosphate" evidence="7">
    <location>
        <position position="55"/>
    </location>
</feature>
<feature type="domain" description="Histidine kinase" evidence="9">
    <location>
        <begin position="582"/>
        <end position="797"/>
    </location>
</feature>
<dbReference type="PROSITE" id="PS50112">
    <property type="entry name" value="PAS"/>
    <property type="match status" value="1"/>
</dbReference>
<dbReference type="SMART" id="SM00065">
    <property type="entry name" value="GAF"/>
    <property type="match status" value="1"/>
</dbReference>
<feature type="region of interest" description="Disordered" evidence="8">
    <location>
        <begin position="718"/>
        <end position="740"/>
    </location>
</feature>
<dbReference type="SMART" id="SM00448">
    <property type="entry name" value="REC"/>
    <property type="match status" value="1"/>
</dbReference>
<dbReference type="InterPro" id="IPR011006">
    <property type="entry name" value="CheY-like_superfamily"/>
</dbReference>
<reference evidence="12 13" key="1">
    <citation type="journal article" date="2019" name="Int. J. Syst. Evol. Microbiol.">
        <title>The Global Catalogue of Microorganisms (GCM) 10K type strain sequencing project: providing services to taxonomists for standard genome sequencing and annotation.</title>
        <authorList>
            <consortium name="The Broad Institute Genomics Platform"/>
            <consortium name="The Broad Institute Genome Sequencing Center for Infectious Disease"/>
            <person name="Wu L."/>
            <person name="Ma J."/>
        </authorList>
    </citation>
    <scope>NUCLEOTIDE SEQUENCE [LARGE SCALE GENOMIC DNA]</scope>
    <source>
        <strain evidence="12 13">CGMCC 1.12553</strain>
    </source>
</reference>
<organism evidence="12 13">
    <name type="scientific">Halobium salinum</name>
    <dbReference type="NCBI Taxonomy" id="1364940"/>
    <lineage>
        <taxon>Archaea</taxon>
        <taxon>Methanobacteriati</taxon>
        <taxon>Methanobacteriota</taxon>
        <taxon>Stenosarchaea group</taxon>
        <taxon>Halobacteria</taxon>
        <taxon>Halobacteriales</taxon>
        <taxon>Haloferacaceae</taxon>
        <taxon>Halobium</taxon>
    </lineage>
</organism>
<dbReference type="PANTHER" id="PTHR43711:SF1">
    <property type="entry name" value="HISTIDINE KINASE 1"/>
    <property type="match status" value="1"/>
</dbReference>
<keyword evidence="6" id="KW-0902">Two-component regulatory system</keyword>
<dbReference type="SUPFAM" id="SSF55785">
    <property type="entry name" value="PYP-like sensor domain (PAS domain)"/>
    <property type="match status" value="1"/>
</dbReference>
<dbReference type="EC" id="2.7.13.3" evidence="2"/>
<evidence type="ECO:0000256" key="3">
    <source>
        <dbReference type="ARBA" id="ARBA00022553"/>
    </source>
</evidence>
<evidence type="ECO:0000259" key="10">
    <source>
        <dbReference type="PROSITE" id="PS50110"/>
    </source>
</evidence>
<feature type="domain" description="Response regulatory" evidence="10">
    <location>
        <begin position="6"/>
        <end position="120"/>
    </location>
</feature>
<dbReference type="AlphaFoldDB" id="A0ABD5PF44"/>
<dbReference type="Pfam" id="PF02518">
    <property type="entry name" value="HATPase_c"/>
    <property type="match status" value="1"/>
</dbReference>
<evidence type="ECO:0000256" key="4">
    <source>
        <dbReference type="ARBA" id="ARBA00022679"/>
    </source>
</evidence>
<feature type="domain" description="PAS" evidence="11">
    <location>
        <begin position="135"/>
        <end position="204"/>
    </location>
</feature>
<dbReference type="PRINTS" id="PR00344">
    <property type="entry name" value="BCTRLSENSOR"/>
</dbReference>
<comment type="catalytic activity">
    <reaction evidence="1">
        <text>ATP + protein L-histidine = ADP + protein N-phospho-L-histidine.</text>
        <dbReference type="EC" id="2.7.13.3"/>
    </reaction>
</comment>
<evidence type="ECO:0000256" key="1">
    <source>
        <dbReference type="ARBA" id="ARBA00000085"/>
    </source>
</evidence>
<dbReference type="InterPro" id="IPR004358">
    <property type="entry name" value="Sig_transdc_His_kin-like_C"/>
</dbReference>
<dbReference type="Gene3D" id="3.30.450.40">
    <property type="match status" value="2"/>
</dbReference>
<dbReference type="InterPro" id="IPR029016">
    <property type="entry name" value="GAF-like_dom_sf"/>
</dbReference>
<evidence type="ECO:0000256" key="6">
    <source>
        <dbReference type="ARBA" id="ARBA00023012"/>
    </source>
</evidence>
<dbReference type="CDD" id="cd00156">
    <property type="entry name" value="REC"/>
    <property type="match status" value="1"/>
</dbReference>
<dbReference type="CDD" id="cd00130">
    <property type="entry name" value="PAS"/>
    <property type="match status" value="1"/>
</dbReference>
<dbReference type="GO" id="GO:0004673">
    <property type="term" value="F:protein histidine kinase activity"/>
    <property type="evidence" value="ECO:0007669"/>
    <property type="project" value="UniProtKB-EC"/>
</dbReference>
<dbReference type="Pfam" id="PF00072">
    <property type="entry name" value="Response_reg"/>
    <property type="match status" value="1"/>
</dbReference>
<dbReference type="GO" id="GO:0000160">
    <property type="term" value="P:phosphorelay signal transduction system"/>
    <property type="evidence" value="ECO:0007669"/>
    <property type="project" value="UniProtKB-KW"/>
</dbReference>
<evidence type="ECO:0000256" key="5">
    <source>
        <dbReference type="ARBA" id="ARBA00022777"/>
    </source>
</evidence>
<dbReference type="Pfam" id="PF13185">
    <property type="entry name" value="GAF_2"/>
    <property type="match status" value="1"/>
</dbReference>
<dbReference type="NCBIfam" id="TIGR00229">
    <property type="entry name" value="sensory_box"/>
    <property type="match status" value="1"/>
</dbReference>
<dbReference type="SMART" id="SM00387">
    <property type="entry name" value="HATPase_c"/>
    <property type="match status" value="1"/>
</dbReference>
<dbReference type="SUPFAM" id="SSF47384">
    <property type="entry name" value="Homodimeric domain of signal transducing histidine kinase"/>
    <property type="match status" value="1"/>
</dbReference>
<accession>A0ABD5PF44</accession>
<evidence type="ECO:0000259" key="11">
    <source>
        <dbReference type="PROSITE" id="PS50112"/>
    </source>
</evidence>
<dbReference type="InterPro" id="IPR001789">
    <property type="entry name" value="Sig_transdc_resp-reg_receiver"/>
</dbReference>
<dbReference type="InterPro" id="IPR036097">
    <property type="entry name" value="HisK_dim/P_sf"/>
</dbReference>
<dbReference type="SMART" id="SM00091">
    <property type="entry name" value="PAS"/>
    <property type="match status" value="1"/>
</dbReference>
<dbReference type="Proteomes" id="UP001595921">
    <property type="component" value="Unassembled WGS sequence"/>
</dbReference>
<dbReference type="InterPro" id="IPR000014">
    <property type="entry name" value="PAS"/>
</dbReference>
<protein>
    <recommendedName>
        <fullName evidence="2">histidine kinase</fullName>
        <ecNumber evidence="2">2.7.13.3</ecNumber>
    </recommendedName>
</protein>
<keyword evidence="5" id="KW-0418">Kinase</keyword>
<comment type="caution">
    <text evidence="12">The sequence shown here is derived from an EMBL/GenBank/DDBJ whole genome shotgun (WGS) entry which is preliminary data.</text>
</comment>
<gene>
    <name evidence="12" type="ORF">ACFO0N_16325</name>
</gene>
<evidence type="ECO:0000313" key="13">
    <source>
        <dbReference type="Proteomes" id="UP001595921"/>
    </source>
</evidence>
<dbReference type="CDD" id="cd00082">
    <property type="entry name" value="HisKA"/>
    <property type="match status" value="1"/>
</dbReference>